<accession>A0AAV0ZJR8</accession>
<sequence>MKVVAEEDCEAYRLVYVVRREKLLGIGLRNLDCDGGYVMWCCGYASGNKKRGYLADVGYYERREFGVGREENLREDDENRFKIVMISVCGVFFYLAYLCVYSDGKMMTLVVI</sequence>
<proteinExistence type="predicted"/>
<evidence type="ECO:0000313" key="3">
    <source>
        <dbReference type="Proteomes" id="UP001157006"/>
    </source>
</evidence>
<evidence type="ECO:0000313" key="2">
    <source>
        <dbReference type="EMBL" id="CAI8596117.1"/>
    </source>
</evidence>
<name>A0AAV0ZJR8_VICFA</name>
<dbReference type="AlphaFoldDB" id="A0AAV0ZJR8"/>
<gene>
    <name evidence="2" type="ORF">VFH_II019360</name>
</gene>
<keyword evidence="1" id="KW-0472">Membrane</keyword>
<keyword evidence="1" id="KW-0812">Transmembrane</keyword>
<reference evidence="2 3" key="1">
    <citation type="submission" date="2023-01" db="EMBL/GenBank/DDBJ databases">
        <authorList>
            <person name="Kreplak J."/>
        </authorList>
    </citation>
    <scope>NUCLEOTIDE SEQUENCE [LARGE SCALE GENOMIC DNA]</scope>
</reference>
<dbReference type="EMBL" id="OX451737">
    <property type="protein sequence ID" value="CAI8596117.1"/>
    <property type="molecule type" value="Genomic_DNA"/>
</dbReference>
<organism evidence="2 3">
    <name type="scientific">Vicia faba</name>
    <name type="common">Broad bean</name>
    <name type="synonym">Faba vulgaris</name>
    <dbReference type="NCBI Taxonomy" id="3906"/>
    <lineage>
        <taxon>Eukaryota</taxon>
        <taxon>Viridiplantae</taxon>
        <taxon>Streptophyta</taxon>
        <taxon>Embryophyta</taxon>
        <taxon>Tracheophyta</taxon>
        <taxon>Spermatophyta</taxon>
        <taxon>Magnoliopsida</taxon>
        <taxon>eudicotyledons</taxon>
        <taxon>Gunneridae</taxon>
        <taxon>Pentapetalae</taxon>
        <taxon>rosids</taxon>
        <taxon>fabids</taxon>
        <taxon>Fabales</taxon>
        <taxon>Fabaceae</taxon>
        <taxon>Papilionoideae</taxon>
        <taxon>50 kb inversion clade</taxon>
        <taxon>NPAAA clade</taxon>
        <taxon>Hologalegina</taxon>
        <taxon>IRL clade</taxon>
        <taxon>Fabeae</taxon>
        <taxon>Vicia</taxon>
    </lineage>
</organism>
<evidence type="ECO:0000256" key="1">
    <source>
        <dbReference type="SAM" id="Phobius"/>
    </source>
</evidence>
<evidence type="ECO:0008006" key="4">
    <source>
        <dbReference type="Google" id="ProtNLM"/>
    </source>
</evidence>
<keyword evidence="3" id="KW-1185">Reference proteome</keyword>
<dbReference type="Proteomes" id="UP001157006">
    <property type="component" value="Chromosome 2"/>
</dbReference>
<protein>
    <recommendedName>
        <fullName evidence="4">Transmembrane protein</fullName>
    </recommendedName>
</protein>
<feature type="transmembrane region" description="Helical" evidence="1">
    <location>
        <begin position="81"/>
        <end position="100"/>
    </location>
</feature>
<keyword evidence="1" id="KW-1133">Transmembrane helix</keyword>